<dbReference type="AlphaFoldDB" id="A0A6P2D1H5"/>
<reference evidence="3 4" key="1">
    <citation type="submission" date="2019-05" db="EMBL/GenBank/DDBJ databases">
        <authorList>
            <consortium name="Science for Life Laboratories"/>
        </authorList>
    </citation>
    <scope>NUCLEOTIDE SEQUENCE [LARGE SCALE GENOMIC DNA]</scope>
    <source>
        <strain evidence="3">Soil9</strain>
    </source>
</reference>
<evidence type="ECO:0000259" key="2">
    <source>
        <dbReference type="Pfam" id="PF07596"/>
    </source>
</evidence>
<dbReference type="EMBL" id="LR593886">
    <property type="protein sequence ID" value="VTR94436.1"/>
    <property type="molecule type" value="Genomic_DNA"/>
</dbReference>
<dbReference type="Pfam" id="PF07596">
    <property type="entry name" value="SBP_bac_10"/>
    <property type="match status" value="1"/>
</dbReference>
<dbReference type="Proteomes" id="UP000464178">
    <property type="component" value="Chromosome"/>
</dbReference>
<dbReference type="NCBIfam" id="TIGR02532">
    <property type="entry name" value="IV_pilin_GFxxxE"/>
    <property type="match status" value="1"/>
</dbReference>
<dbReference type="Gene3D" id="3.30.700.10">
    <property type="entry name" value="Glycoprotein, Type 4 Pilin"/>
    <property type="match status" value="1"/>
</dbReference>
<proteinExistence type="predicted"/>
<dbReference type="InterPro" id="IPR027558">
    <property type="entry name" value="Pre_pil_HX9DG_C"/>
</dbReference>
<feature type="domain" description="DUF1559" evidence="2">
    <location>
        <begin position="35"/>
        <end position="343"/>
    </location>
</feature>
<keyword evidence="1" id="KW-1133">Transmembrane helix</keyword>
<evidence type="ECO:0000313" key="4">
    <source>
        <dbReference type="Proteomes" id="UP000464178"/>
    </source>
</evidence>
<organism evidence="3 4">
    <name type="scientific">Gemmata massiliana</name>
    <dbReference type="NCBI Taxonomy" id="1210884"/>
    <lineage>
        <taxon>Bacteria</taxon>
        <taxon>Pseudomonadati</taxon>
        <taxon>Planctomycetota</taxon>
        <taxon>Planctomycetia</taxon>
        <taxon>Gemmatales</taxon>
        <taxon>Gemmataceae</taxon>
        <taxon>Gemmata</taxon>
    </lineage>
</organism>
<dbReference type="Pfam" id="PF07963">
    <property type="entry name" value="N_methyl"/>
    <property type="match status" value="1"/>
</dbReference>
<dbReference type="KEGG" id="gms:SOIL9_32780"/>
<keyword evidence="1" id="KW-0472">Membrane</keyword>
<dbReference type="RefSeq" id="WP_162668971.1">
    <property type="nucleotide sequence ID" value="NZ_LR593886.1"/>
</dbReference>
<dbReference type="SUPFAM" id="SSF54523">
    <property type="entry name" value="Pili subunits"/>
    <property type="match status" value="1"/>
</dbReference>
<gene>
    <name evidence="3" type="ORF">SOIL9_32780</name>
</gene>
<protein>
    <recommendedName>
        <fullName evidence="2">DUF1559 domain-containing protein</fullName>
    </recommendedName>
</protein>
<dbReference type="InterPro" id="IPR045584">
    <property type="entry name" value="Pilin-like"/>
</dbReference>
<dbReference type="InterPro" id="IPR012902">
    <property type="entry name" value="N_methyl_site"/>
</dbReference>
<accession>A0A6P2D1H5</accession>
<dbReference type="PANTHER" id="PTHR30093">
    <property type="entry name" value="GENERAL SECRETION PATHWAY PROTEIN G"/>
    <property type="match status" value="1"/>
</dbReference>
<evidence type="ECO:0000313" key="3">
    <source>
        <dbReference type="EMBL" id="VTR94436.1"/>
    </source>
</evidence>
<feature type="transmembrane region" description="Helical" evidence="1">
    <location>
        <begin position="12"/>
        <end position="34"/>
    </location>
</feature>
<dbReference type="InterPro" id="IPR011453">
    <property type="entry name" value="DUF1559"/>
</dbReference>
<dbReference type="NCBIfam" id="TIGR04294">
    <property type="entry name" value="pre_pil_HX9DG"/>
    <property type="match status" value="1"/>
</dbReference>
<name>A0A6P2D1H5_9BACT</name>
<keyword evidence="4" id="KW-1185">Reference proteome</keyword>
<sequence>MTPPASRRSAFTLIELLVVIAIIAILIGLLLPAVQKVREAAARMSCSNNLKQVGLALHTYESANGYFPTSGEGNSSTVGANGPSTWMDVQSTMTQILPYIEQDNVYKNINISNRYNWTGNAAAFKVKVKTFLCPSNGASQDDPEGFGQTDYMPVAYVDIDRSTGVRCTVGGTCATERVSALLTLHYGAAPDLAVSVTTANPTHLSYYTKMSPRRVTGVTDGTSNTVAIIEDVGKNHESLSPFMKANYADNCSDCSNKSPTGLRNNYRWGEPDSANGVSGPHNDGANKVARLNNNASPKGGPTTCPWSNNNCGPNDEPFSFHSGGVQAVFGDGHVQFLRDSISFQTLRAIMTADGGDIANLD</sequence>
<dbReference type="PANTHER" id="PTHR30093:SF2">
    <property type="entry name" value="TYPE II SECRETION SYSTEM PROTEIN H"/>
    <property type="match status" value="1"/>
</dbReference>
<evidence type="ECO:0000256" key="1">
    <source>
        <dbReference type="SAM" id="Phobius"/>
    </source>
</evidence>
<keyword evidence="1" id="KW-0812">Transmembrane</keyword>